<gene>
    <name evidence="2" type="ORF">PLOB_00021225</name>
</gene>
<dbReference type="InterPro" id="IPR001584">
    <property type="entry name" value="Integrase_cat-core"/>
</dbReference>
<dbReference type="Gene3D" id="3.30.420.10">
    <property type="entry name" value="Ribonuclease H-like superfamily/Ribonuclease H"/>
    <property type="match status" value="1"/>
</dbReference>
<dbReference type="InterPro" id="IPR058913">
    <property type="entry name" value="Integrase_dom_put"/>
</dbReference>
<evidence type="ECO:0000259" key="1">
    <source>
        <dbReference type="PROSITE" id="PS50994"/>
    </source>
</evidence>
<keyword evidence="3" id="KW-1185">Reference proteome</keyword>
<dbReference type="EMBL" id="CALNXK010000248">
    <property type="protein sequence ID" value="CAH3179002.1"/>
    <property type="molecule type" value="Genomic_DNA"/>
</dbReference>
<evidence type="ECO:0000313" key="2">
    <source>
        <dbReference type="EMBL" id="CAH3179002.1"/>
    </source>
</evidence>
<dbReference type="InterPro" id="IPR012337">
    <property type="entry name" value="RNaseH-like_sf"/>
</dbReference>
<dbReference type="PANTHER" id="PTHR46791">
    <property type="entry name" value="EXPRESSED PROTEIN"/>
    <property type="match status" value="1"/>
</dbReference>
<dbReference type="PANTHER" id="PTHR46791:SF5">
    <property type="entry name" value="CLR5 DOMAIN-CONTAINING PROTEIN-RELATED"/>
    <property type="match status" value="1"/>
</dbReference>
<dbReference type="InterPro" id="IPR036397">
    <property type="entry name" value="RNaseH_sf"/>
</dbReference>
<protein>
    <recommendedName>
        <fullName evidence="1">Integrase catalytic domain-containing protein</fullName>
    </recommendedName>
</protein>
<organism evidence="2 3">
    <name type="scientific">Porites lobata</name>
    <dbReference type="NCBI Taxonomy" id="104759"/>
    <lineage>
        <taxon>Eukaryota</taxon>
        <taxon>Metazoa</taxon>
        <taxon>Cnidaria</taxon>
        <taxon>Anthozoa</taxon>
        <taxon>Hexacorallia</taxon>
        <taxon>Scleractinia</taxon>
        <taxon>Fungiina</taxon>
        <taxon>Poritidae</taxon>
        <taxon>Porites</taxon>
    </lineage>
</organism>
<dbReference type="PROSITE" id="PS50994">
    <property type="entry name" value="INTEGRASE"/>
    <property type="match status" value="1"/>
</dbReference>
<reference evidence="2 3" key="1">
    <citation type="submission" date="2022-05" db="EMBL/GenBank/DDBJ databases">
        <authorList>
            <consortium name="Genoscope - CEA"/>
            <person name="William W."/>
        </authorList>
    </citation>
    <scope>NUCLEOTIDE SEQUENCE [LARGE SCALE GENOMIC DNA]</scope>
</reference>
<accession>A0ABN8RNS0</accession>
<feature type="domain" description="Integrase catalytic" evidence="1">
    <location>
        <begin position="224"/>
        <end position="405"/>
    </location>
</feature>
<proteinExistence type="predicted"/>
<comment type="caution">
    <text evidence="2">The sequence shown here is derived from an EMBL/GenBank/DDBJ whole genome shotgun (WGS) entry which is preliminary data.</text>
</comment>
<evidence type="ECO:0000313" key="3">
    <source>
        <dbReference type="Proteomes" id="UP001159405"/>
    </source>
</evidence>
<sequence>MAATNVFIGSIESLLNDMERLSETQNPDVIDSMISRLQCTSDTTNQLMHRSTSNYTALWSLYQHLLVFLESWQNRAWRRNHCCSVPHTVNNRIAPDEEETQGKVGRPQINVSGEQIECLRNIGFTWDAISVMLCISRSTLWRRCHQLGLTCSQRYSEISDEELDGIMRDMVAAYPNSGLTLLRGHLKRLRIIVQRERARLSMIRVDHINVCMRRMRVIQRRSYSVPGPNALWHIDGHHSLIRWRIVPHGGIDGFSRLITYLHCSTNNRADTVFTLFQEAIAKYGVPSQVRSDRGGENIDVAKFMIENRGLNRGSQIAGTSVHNQRIERLWRDVFSHVLQLYYSLFYFLEDNGLLDCELDTDLYALHFVFVPLINRALKQFHDTYNNHSLRTEHHWTPLMIWTNGILSSEHARETAVQDFYSSDNQDVNIEFFGIDPDGPESNPFDLLDVEIPPTELDDLTQQQLDQIAQINPLQPANNYGIEFYERVREIISRHMG</sequence>
<dbReference type="Proteomes" id="UP001159405">
    <property type="component" value="Unassembled WGS sequence"/>
</dbReference>
<dbReference type="SUPFAM" id="SSF53098">
    <property type="entry name" value="Ribonuclease H-like"/>
    <property type="match status" value="1"/>
</dbReference>
<name>A0ABN8RNS0_9CNID</name>
<dbReference type="Pfam" id="PF24764">
    <property type="entry name" value="rva_4"/>
    <property type="match status" value="1"/>
</dbReference>